<dbReference type="InterPro" id="IPR014729">
    <property type="entry name" value="Rossmann-like_a/b/a_fold"/>
</dbReference>
<evidence type="ECO:0000259" key="9">
    <source>
        <dbReference type="PROSITE" id="PS51278"/>
    </source>
</evidence>
<dbReference type="Gene3D" id="3.40.50.620">
    <property type="entry name" value="HUPs"/>
    <property type="match status" value="2"/>
</dbReference>
<dbReference type="EMBL" id="JAGGLB010000004">
    <property type="protein sequence ID" value="MBP1990386.1"/>
    <property type="molecule type" value="Genomic_DNA"/>
</dbReference>
<proteinExistence type="inferred from homology"/>
<dbReference type="SUPFAM" id="SSF52402">
    <property type="entry name" value="Adenine nucleotide alpha hydrolases-like"/>
    <property type="match status" value="1"/>
</dbReference>
<evidence type="ECO:0000256" key="5">
    <source>
        <dbReference type="ARBA" id="ARBA00022840"/>
    </source>
</evidence>
<dbReference type="CDD" id="cd00712">
    <property type="entry name" value="AsnB"/>
    <property type="match status" value="1"/>
</dbReference>
<evidence type="ECO:0000256" key="1">
    <source>
        <dbReference type="ARBA" id="ARBA00005187"/>
    </source>
</evidence>
<comment type="catalytic activity">
    <reaction evidence="8">
        <text>L-aspartate + L-glutamine + ATP + H2O = L-asparagine + L-glutamate + AMP + diphosphate + H(+)</text>
        <dbReference type="Rhea" id="RHEA:12228"/>
        <dbReference type="ChEBI" id="CHEBI:15377"/>
        <dbReference type="ChEBI" id="CHEBI:15378"/>
        <dbReference type="ChEBI" id="CHEBI:29985"/>
        <dbReference type="ChEBI" id="CHEBI:29991"/>
        <dbReference type="ChEBI" id="CHEBI:30616"/>
        <dbReference type="ChEBI" id="CHEBI:33019"/>
        <dbReference type="ChEBI" id="CHEBI:58048"/>
        <dbReference type="ChEBI" id="CHEBI:58359"/>
        <dbReference type="ChEBI" id="CHEBI:456215"/>
        <dbReference type="EC" id="6.3.5.4"/>
    </reaction>
</comment>
<evidence type="ECO:0000313" key="11">
    <source>
        <dbReference type="Proteomes" id="UP001519287"/>
    </source>
</evidence>
<dbReference type="InterPro" id="IPR001962">
    <property type="entry name" value="Asn_synthase"/>
</dbReference>
<evidence type="ECO:0000256" key="6">
    <source>
        <dbReference type="ARBA" id="ARBA00022888"/>
    </source>
</evidence>
<evidence type="ECO:0000256" key="7">
    <source>
        <dbReference type="ARBA" id="ARBA00022962"/>
    </source>
</evidence>
<dbReference type="InterPro" id="IPR029055">
    <property type="entry name" value="Ntn_hydrolases_N"/>
</dbReference>
<dbReference type="SUPFAM" id="SSF56235">
    <property type="entry name" value="N-terminal nucleophile aminohydrolases (Ntn hydrolases)"/>
    <property type="match status" value="1"/>
</dbReference>
<evidence type="ECO:0000256" key="3">
    <source>
        <dbReference type="ARBA" id="ARBA00012737"/>
    </source>
</evidence>
<keyword evidence="4" id="KW-0547">Nucleotide-binding</keyword>
<evidence type="ECO:0000256" key="4">
    <source>
        <dbReference type="ARBA" id="ARBA00022741"/>
    </source>
</evidence>
<dbReference type="InterPro" id="IPR006426">
    <property type="entry name" value="Asn_synth_AEB"/>
</dbReference>
<keyword evidence="5" id="KW-0067">ATP-binding</keyword>
<comment type="pathway">
    <text evidence="1">Amino-acid biosynthesis; L-asparagine biosynthesis; L-asparagine from L-aspartate (L-Gln route): step 1/1.</text>
</comment>
<keyword evidence="7" id="KW-0315">Glutamine amidotransferase</keyword>
<organism evidence="10 11">
    <name type="scientific">Paenibacillus eucommiae</name>
    <dbReference type="NCBI Taxonomy" id="1355755"/>
    <lineage>
        <taxon>Bacteria</taxon>
        <taxon>Bacillati</taxon>
        <taxon>Bacillota</taxon>
        <taxon>Bacilli</taxon>
        <taxon>Bacillales</taxon>
        <taxon>Paenibacillaceae</taxon>
        <taxon>Paenibacillus</taxon>
    </lineage>
</organism>
<dbReference type="InterPro" id="IPR033738">
    <property type="entry name" value="AsnB_N"/>
</dbReference>
<dbReference type="InterPro" id="IPR017932">
    <property type="entry name" value="GATase_2_dom"/>
</dbReference>
<dbReference type="Proteomes" id="UP001519287">
    <property type="component" value="Unassembled WGS sequence"/>
</dbReference>
<dbReference type="RefSeq" id="WP_209971160.1">
    <property type="nucleotide sequence ID" value="NZ_JAGGLB010000004.1"/>
</dbReference>
<keyword evidence="11" id="KW-1185">Reference proteome</keyword>
<accession>A0ABS4IU47</accession>
<dbReference type="Pfam" id="PF13537">
    <property type="entry name" value="GATase_7"/>
    <property type="match status" value="1"/>
</dbReference>
<dbReference type="Pfam" id="PF00733">
    <property type="entry name" value="Asn_synthase"/>
    <property type="match status" value="1"/>
</dbReference>
<evidence type="ECO:0000256" key="8">
    <source>
        <dbReference type="ARBA" id="ARBA00048741"/>
    </source>
</evidence>
<keyword evidence="10" id="KW-0436">Ligase</keyword>
<evidence type="ECO:0000256" key="2">
    <source>
        <dbReference type="ARBA" id="ARBA00005752"/>
    </source>
</evidence>
<dbReference type="InterPro" id="IPR051786">
    <property type="entry name" value="ASN_synthetase/amidase"/>
</dbReference>
<dbReference type="GO" id="GO:0004066">
    <property type="term" value="F:asparagine synthase (glutamine-hydrolyzing) activity"/>
    <property type="evidence" value="ECO:0007669"/>
    <property type="project" value="UniProtKB-EC"/>
</dbReference>
<reference evidence="10 11" key="1">
    <citation type="submission" date="2021-03" db="EMBL/GenBank/DDBJ databases">
        <title>Genomic Encyclopedia of Type Strains, Phase IV (KMG-IV): sequencing the most valuable type-strain genomes for metagenomic binning, comparative biology and taxonomic classification.</title>
        <authorList>
            <person name="Goeker M."/>
        </authorList>
    </citation>
    <scope>NUCLEOTIDE SEQUENCE [LARGE SCALE GENOMIC DNA]</scope>
    <source>
        <strain evidence="10 11">DSM 26048</strain>
    </source>
</reference>
<dbReference type="PROSITE" id="PS51278">
    <property type="entry name" value="GATASE_TYPE_2"/>
    <property type="match status" value="1"/>
</dbReference>
<keyword evidence="6" id="KW-0061">Asparagine biosynthesis</keyword>
<gene>
    <name evidence="10" type="ORF">J2Z66_001984</name>
</gene>
<feature type="domain" description="Glutamine amidotransferase type-2" evidence="9">
    <location>
        <begin position="2"/>
        <end position="217"/>
    </location>
</feature>
<keyword evidence="6" id="KW-0028">Amino-acid biosynthesis</keyword>
<comment type="similarity">
    <text evidence="2">Belongs to the asparagine synthetase family.</text>
</comment>
<comment type="caution">
    <text evidence="10">The sequence shown here is derived from an EMBL/GenBank/DDBJ whole genome shotgun (WGS) entry which is preliminary data.</text>
</comment>
<dbReference type="PANTHER" id="PTHR43284">
    <property type="entry name" value="ASPARAGINE SYNTHETASE (GLUTAMINE-HYDROLYZING)"/>
    <property type="match status" value="1"/>
</dbReference>
<dbReference type="PANTHER" id="PTHR43284:SF1">
    <property type="entry name" value="ASPARAGINE SYNTHETASE"/>
    <property type="match status" value="1"/>
</dbReference>
<sequence length="646" mass="75036">MSAIAGIYHFDQEPVHTEHCHSMMVELEKYPADLVHTWKSDKVFLGCHAQYITQESIYECLPYYDSESQMVITADAIIDNRQELFNLLQVEHSRRELMTDSKLILLAYTKWGVEAPKYLVGDFAFMIWDERTQQLFGARDFSGGRTLYFFRNHERFAFCTVIQPLLSLPYVKRRLNEQWLAEYLAISSMVDAVDTSSTVYLGIEQLPPSHSILIHGDKVILRRYSTITPGEPLKLKSNEEYVEAFQEVFQQAVTSRLRTNRQVGSHLSGGLDSGSVVSFAAKALRAENKKLHTYSYVPAKDFKDYTPKNLMTNESPFIQSTVKHVGGITDHYLDLEGKDSYSEVDDFLDMMEMPYKFFENSSWLKGIFEKAREQNVGVILSGARGNMTISWGTAMNYYAVLLKKMKWVRLAYELNHYSRVVGGNRLRRLPLIARVAFPFMERLFSIGSPNHFPVLINPEFARRTNVYNKLKEYGMGQAGWYSSRNMYELRRKHFDDLFNWNTTNTFATKLSLRYSLWTRDPTNDIRLIRFCLSVPEEQYVQNGVGRSLVRRSTENLLPDNVRLNHRIFGVQGADWLHRIIPHWGSITEELQQLCTDKRALEFLDGERIQRALTMAREGVRPEFADNPDYRALIRSLIVYRFIKKMA</sequence>
<evidence type="ECO:0000313" key="10">
    <source>
        <dbReference type="EMBL" id="MBP1990386.1"/>
    </source>
</evidence>
<protein>
    <recommendedName>
        <fullName evidence="3">asparagine synthase (glutamine-hydrolyzing)</fullName>
        <ecNumber evidence="3">6.3.5.4</ecNumber>
    </recommendedName>
</protein>
<dbReference type="EC" id="6.3.5.4" evidence="3"/>
<name>A0ABS4IU47_9BACL</name>
<dbReference type="PIRSF" id="PIRSF001589">
    <property type="entry name" value="Asn_synthetase_glu-h"/>
    <property type="match status" value="1"/>
</dbReference>
<dbReference type="Gene3D" id="3.60.20.10">
    <property type="entry name" value="Glutamine Phosphoribosylpyrophosphate, subunit 1, domain 1"/>
    <property type="match status" value="1"/>
</dbReference>